<proteinExistence type="predicted"/>
<dbReference type="EMBL" id="CADIKM010000032">
    <property type="protein sequence ID" value="CAB3799304.1"/>
    <property type="molecule type" value="Genomic_DNA"/>
</dbReference>
<protein>
    <submittedName>
        <fullName evidence="1">Uncharacterized protein</fullName>
    </submittedName>
</protein>
<evidence type="ECO:0000313" key="1">
    <source>
        <dbReference type="EMBL" id="CAB3799304.1"/>
    </source>
</evidence>
<accession>A0A6S7BG94</accession>
<evidence type="ECO:0000313" key="2">
    <source>
        <dbReference type="Proteomes" id="UP000494115"/>
    </source>
</evidence>
<organism evidence="1 2">
    <name type="scientific">Pararobbsia alpina</name>
    <dbReference type="NCBI Taxonomy" id="621374"/>
    <lineage>
        <taxon>Bacteria</taxon>
        <taxon>Pseudomonadati</taxon>
        <taxon>Pseudomonadota</taxon>
        <taxon>Betaproteobacteria</taxon>
        <taxon>Burkholderiales</taxon>
        <taxon>Burkholderiaceae</taxon>
        <taxon>Pararobbsia</taxon>
    </lineage>
</organism>
<gene>
    <name evidence="1" type="ORF">LMG28138_04633</name>
</gene>
<dbReference type="AlphaFoldDB" id="A0A6S7BG94"/>
<name>A0A6S7BG94_9BURK</name>
<keyword evidence="2" id="KW-1185">Reference proteome</keyword>
<dbReference type="Proteomes" id="UP000494115">
    <property type="component" value="Unassembled WGS sequence"/>
</dbReference>
<sequence>MAAGSSIGAAANTGAQYVFNDGKISLADTAIAGATGALTFGTGLLPGLLMNTGGALAGSGIKGDNPNVSMQERL</sequence>
<reference evidence="1 2" key="1">
    <citation type="submission" date="2020-04" db="EMBL/GenBank/DDBJ databases">
        <authorList>
            <person name="De Canck E."/>
        </authorList>
    </citation>
    <scope>NUCLEOTIDE SEQUENCE [LARGE SCALE GENOMIC DNA]</scope>
    <source>
        <strain evidence="1 2">LMG 28138</strain>
    </source>
</reference>